<organism evidence="3">
    <name type="scientific">marine sediment metagenome</name>
    <dbReference type="NCBI Taxonomy" id="412755"/>
    <lineage>
        <taxon>unclassified sequences</taxon>
        <taxon>metagenomes</taxon>
        <taxon>ecological metagenomes</taxon>
    </lineage>
</organism>
<dbReference type="Gene3D" id="3.40.50.300">
    <property type="entry name" value="P-loop containing nucleotide triphosphate hydrolases"/>
    <property type="match status" value="1"/>
</dbReference>
<feature type="domain" description="Phage terminase large subunit N-terminal" evidence="2">
    <location>
        <begin position="41"/>
        <end position="214"/>
    </location>
</feature>
<name>A0A0F9T5C9_9ZZZZ</name>
<sequence>MVTTTPPGRTEQRVVLTARQREVFDAIRAVPRGGMALIGYGGAMGGGKTACAAEVALSAALADPGVSVMIGRKHFEHLKTTTMAEFDQRARPWIINSSRTEHWRAIRDPRWPEGVESRVYMRGVDDFLGLGSEQLGTAVLDEAGEIGRRSALMLLGRLRHPAASRYIFYAASNPWPGWFEDWFVKDELPTEALTEFDAKVTFVPAFIRDNPHLRPSPEAYEARMRALYPQDWVRRMVEGSFLTFEGQVHGGLGMHLQWVGELPQFSRLVGGLDFGGANPAAHKTAGVVAGLAKRDQPAIGEGEMVRFAHFEDASPSVHADLWTWMRGVESRMKRRVEWCADKSQMWGISLAKDAGFLIEPSHGGADSVAGGINLQNKRIEDGASYFTEALTEPPSPNARSWYDSMLRYRWKDQPDEDKQVPGEPIKRDDDTPNADRYMHESADGFPVPTGPAVRLVGGTGHKRATRVA</sequence>
<dbReference type="InterPro" id="IPR027417">
    <property type="entry name" value="P-loop_NTPase"/>
</dbReference>
<gene>
    <name evidence="3" type="ORF">LCGC14_0391650</name>
</gene>
<reference evidence="3" key="1">
    <citation type="journal article" date="2015" name="Nature">
        <title>Complex archaea that bridge the gap between prokaryotes and eukaryotes.</title>
        <authorList>
            <person name="Spang A."/>
            <person name="Saw J.H."/>
            <person name="Jorgensen S.L."/>
            <person name="Zaremba-Niedzwiedzka K."/>
            <person name="Martijn J."/>
            <person name="Lind A.E."/>
            <person name="van Eijk R."/>
            <person name="Schleper C."/>
            <person name="Guy L."/>
            <person name="Ettema T.J."/>
        </authorList>
    </citation>
    <scope>NUCLEOTIDE SEQUENCE</scope>
</reference>
<dbReference type="AlphaFoldDB" id="A0A0F9T5C9"/>
<dbReference type="Pfam" id="PF04466">
    <property type="entry name" value="Terminase_3"/>
    <property type="match status" value="1"/>
</dbReference>
<protein>
    <recommendedName>
        <fullName evidence="2">Phage terminase large subunit N-terminal domain-containing protein</fullName>
    </recommendedName>
</protein>
<proteinExistence type="predicted"/>
<feature type="region of interest" description="Disordered" evidence="1">
    <location>
        <begin position="412"/>
        <end position="468"/>
    </location>
</feature>
<dbReference type="Gene3D" id="3.30.420.280">
    <property type="match status" value="1"/>
</dbReference>
<feature type="compositionally biased region" description="Basic and acidic residues" evidence="1">
    <location>
        <begin position="412"/>
        <end position="430"/>
    </location>
</feature>
<evidence type="ECO:0000256" key="1">
    <source>
        <dbReference type="SAM" id="MobiDB-lite"/>
    </source>
</evidence>
<comment type="caution">
    <text evidence="3">The sequence shown here is derived from an EMBL/GenBank/DDBJ whole genome shotgun (WGS) entry which is preliminary data.</text>
</comment>
<dbReference type="EMBL" id="LAZR01000328">
    <property type="protein sequence ID" value="KKN74364.1"/>
    <property type="molecule type" value="Genomic_DNA"/>
</dbReference>
<evidence type="ECO:0000313" key="3">
    <source>
        <dbReference type="EMBL" id="KKN74364.1"/>
    </source>
</evidence>
<accession>A0A0F9T5C9</accession>
<evidence type="ECO:0000259" key="2">
    <source>
        <dbReference type="Pfam" id="PF04466"/>
    </source>
</evidence>
<dbReference type="InterPro" id="IPR035412">
    <property type="entry name" value="Terminase_L_N"/>
</dbReference>